<gene>
    <name evidence="1" type="ORF">BABINDRAFT_107166</name>
</gene>
<keyword evidence="2" id="KW-1185">Reference proteome</keyword>
<proteinExistence type="predicted"/>
<dbReference type="AlphaFoldDB" id="A0A1E3QUU2"/>
<organism evidence="1 2">
    <name type="scientific">Babjeviella inositovora NRRL Y-12698</name>
    <dbReference type="NCBI Taxonomy" id="984486"/>
    <lineage>
        <taxon>Eukaryota</taxon>
        <taxon>Fungi</taxon>
        <taxon>Dikarya</taxon>
        <taxon>Ascomycota</taxon>
        <taxon>Saccharomycotina</taxon>
        <taxon>Pichiomycetes</taxon>
        <taxon>Serinales incertae sedis</taxon>
        <taxon>Babjeviella</taxon>
    </lineage>
</organism>
<dbReference type="EMBL" id="KV454427">
    <property type="protein sequence ID" value="ODQ81435.1"/>
    <property type="molecule type" value="Genomic_DNA"/>
</dbReference>
<name>A0A1E3QUU2_9ASCO</name>
<evidence type="ECO:0000313" key="2">
    <source>
        <dbReference type="Proteomes" id="UP000094336"/>
    </source>
</evidence>
<reference evidence="2" key="1">
    <citation type="submission" date="2016-05" db="EMBL/GenBank/DDBJ databases">
        <title>Comparative genomics of biotechnologically important yeasts.</title>
        <authorList>
            <consortium name="DOE Joint Genome Institute"/>
            <person name="Riley R."/>
            <person name="Haridas S."/>
            <person name="Wolfe K.H."/>
            <person name="Lopes M.R."/>
            <person name="Hittinger C.T."/>
            <person name="Goker M."/>
            <person name="Salamov A."/>
            <person name="Wisecaver J."/>
            <person name="Long T.M."/>
            <person name="Aerts A.L."/>
            <person name="Barry K."/>
            <person name="Choi C."/>
            <person name="Clum A."/>
            <person name="Coughlan A.Y."/>
            <person name="Deshpande S."/>
            <person name="Douglass A.P."/>
            <person name="Hanson S.J."/>
            <person name="Klenk H.-P."/>
            <person name="Labutti K."/>
            <person name="Lapidus A."/>
            <person name="Lindquist E."/>
            <person name="Lipzen A."/>
            <person name="Meier-Kolthoff J.P."/>
            <person name="Ohm R.A."/>
            <person name="Otillar R.P."/>
            <person name="Pangilinan J."/>
            <person name="Peng Y."/>
            <person name="Rokas A."/>
            <person name="Rosa C.A."/>
            <person name="Scheuner C."/>
            <person name="Sibirny A.A."/>
            <person name="Slot J.C."/>
            <person name="Stielow J.B."/>
            <person name="Sun H."/>
            <person name="Kurtzman C.P."/>
            <person name="Blackwell M."/>
            <person name="Grigoriev I.V."/>
            <person name="Jeffries T.W."/>
        </authorList>
    </citation>
    <scope>NUCLEOTIDE SEQUENCE [LARGE SCALE GENOMIC DNA]</scope>
    <source>
        <strain evidence="2">NRRL Y-12698</strain>
    </source>
</reference>
<accession>A0A1E3QUU2</accession>
<sequence length="72" mass="8413">MLEYKISIRFLNGHQTKPILDTAFHATFPHEGDIKFQPLSSLRTGEAIYTNRGLYFHISPLRYLCPFRALKM</sequence>
<evidence type="ECO:0000313" key="1">
    <source>
        <dbReference type="EMBL" id="ODQ81435.1"/>
    </source>
</evidence>
<protein>
    <submittedName>
        <fullName evidence="1">Uncharacterized protein</fullName>
    </submittedName>
</protein>
<dbReference type="GeneID" id="30144642"/>
<dbReference type="RefSeq" id="XP_018986763.1">
    <property type="nucleotide sequence ID" value="XM_019126788.1"/>
</dbReference>
<dbReference type="Proteomes" id="UP000094336">
    <property type="component" value="Unassembled WGS sequence"/>
</dbReference>